<dbReference type="FunCoup" id="D5G595">
    <property type="interactions" value="1310"/>
</dbReference>
<dbReference type="GO" id="GO:0061608">
    <property type="term" value="F:nuclear import signal receptor activity"/>
    <property type="evidence" value="ECO:0007669"/>
    <property type="project" value="EnsemblFungi"/>
</dbReference>
<evidence type="ECO:0000259" key="10">
    <source>
        <dbReference type="PROSITE" id="PS50166"/>
    </source>
</evidence>
<keyword evidence="3" id="KW-0813">Transport</keyword>
<dbReference type="InterPro" id="IPR016024">
    <property type="entry name" value="ARM-type_fold"/>
</dbReference>
<evidence type="ECO:0000256" key="1">
    <source>
        <dbReference type="ARBA" id="ARBA00004496"/>
    </source>
</evidence>
<dbReference type="GO" id="GO:0006607">
    <property type="term" value="P:NLS-bearing protein import into nucleus"/>
    <property type="evidence" value="ECO:0007669"/>
    <property type="project" value="EnsemblFungi"/>
</dbReference>
<dbReference type="KEGG" id="tml:GSTUM_00004234001"/>
<sequence length="869" mass="96306">MNVSEVLANTLSGDATIRNAAEQQLSSAASQHFPEYLQMLSAELANEETQPFIRSAAGIALKNALTARERTRLLEVQQKWTSQVDPTIKAQVKENSLRTLASNNNRAGTSAAQLIAAIAAIELPQGQWQELMSALVRNVGEGSDSLKQSSLTTIGYICESEDPDLRESLNQHSNAILTAVVQGARKEESNNDVRFAAMVALSDSLEFVRTNFDNDGERNYIMQVICEATQSDDFRIQQAAFGCLNRIMSLYYDKMKFYMEKALFGLTIVGMKHDEEEVAKLAIEFWCTVCEEESAIEDDNAQYQAEGGSELRPFFNFARIATPEVVPVLLELLTKQDEDAGDDEYNISRAAYQCLQLYSACVGGLVIQHVLAFVEQNLRHENWRFRDAAVSAFGAIMEGPDIKLLDPLVKQALPILVGMMNDKVLMVKDSAAYALGRICDCCGTAIDPELHLPSLIQALFSGLKDSPKMASSCCWALMNLADRFGIDSEGEENPLSKYFKDSVSALLAATERPDADNQLRTACYEVLNSFITNVGQDELPSIAQLCTVIIERLEKTIQLQNQIVSPDDRITLEEMQTSLTVVMGSIVQRLEKEIVPQADRIMQILLQILSMLPPNSSVPDAIFGTVGAMANALEEDFTKYMEAFAPFLFNALSNQEEQQLCSVAIGLVSDISRSIGDKVAPYCDSFMNHLLSNLQSNTLSQQFKPAILQCFGDVAQAIRGLFETYLQVVMGVLQQAASISPTPDSNYEMVEYVISLREGIMDAYDGIIIALKSGDKTQLLAPYVQHIFGFLSAINADPNKTENLMRSAMGVLGDLADAFPNGEIAQYFRADWINAMIKETRLNREYAPRTTETARWTREQVKRQQNQPS</sequence>
<dbReference type="eggNOG" id="KOG1241">
    <property type="taxonomic scope" value="Eukaryota"/>
</dbReference>
<dbReference type="Pfam" id="PF25574">
    <property type="entry name" value="TPR_IMB1"/>
    <property type="match status" value="1"/>
</dbReference>
<evidence type="ECO:0000256" key="8">
    <source>
        <dbReference type="ARBA" id="ARBA00083566"/>
    </source>
</evidence>
<feature type="region of interest" description="Disordered" evidence="9">
    <location>
        <begin position="848"/>
        <end position="869"/>
    </location>
</feature>
<keyword evidence="5" id="KW-0677">Repeat</keyword>
<dbReference type="Pfam" id="PF13513">
    <property type="entry name" value="HEAT_EZ"/>
    <property type="match status" value="1"/>
</dbReference>
<organism evidence="11 12">
    <name type="scientific">Tuber melanosporum (strain Mel28)</name>
    <name type="common">Perigord black truffle</name>
    <dbReference type="NCBI Taxonomy" id="656061"/>
    <lineage>
        <taxon>Eukaryota</taxon>
        <taxon>Fungi</taxon>
        <taxon>Dikarya</taxon>
        <taxon>Ascomycota</taxon>
        <taxon>Pezizomycotina</taxon>
        <taxon>Pezizomycetes</taxon>
        <taxon>Pezizales</taxon>
        <taxon>Tuberaceae</taxon>
        <taxon>Tuber</taxon>
    </lineage>
</organism>
<dbReference type="GO" id="GO:0031267">
    <property type="term" value="F:small GTPase binding"/>
    <property type="evidence" value="ECO:0007669"/>
    <property type="project" value="InterPro"/>
</dbReference>
<accession>D5G595</accession>
<dbReference type="Gene3D" id="1.25.10.10">
    <property type="entry name" value="Leucine-rich Repeat Variant"/>
    <property type="match status" value="1"/>
</dbReference>
<dbReference type="GO" id="GO:0005635">
    <property type="term" value="C:nuclear envelope"/>
    <property type="evidence" value="ECO:0007669"/>
    <property type="project" value="EnsemblFungi"/>
</dbReference>
<dbReference type="STRING" id="656061.D5G595"/>
<dbReference type="GO" id="GO:0005085">
    <property type="term" value="F:guanyl-nucleotide exchange factor activity"/>
    <property type="evidence" value="ECO:0007669"/>
    <property type="project" value="EnsemblFungi"/>
</dbReference>
<evidence type="ECO:0000256" key="9">
    <source>
        <dbReference type="SAM" id="MobiDB-lite"/>
    </source>
</evidence>
<evidence type="ECO:0000313" key="11">
    <source>
        <dbReference type="EMBL" id="CAZ79688.1"/>
    </source>
</evidence>
<comment type="subcellular location">
    <subcellularLocation>
        <location evidence="1">Cytoplasm</location>
    </subcellularLocation>
</comment>
<name>D5G595_TUBMM</name>
<dbReference type="GeneID" id="9188107"/>
<dbReference type="HOGENOM" id="CLU_008296_1_0_1"/>
<dbReference type="Pfam" id="PF03810">
    <property type="entry name" value="IBN_N"/>
    <property type="match status" value="1"/>
</dbReference>
<dbReference type="InterPro" id="IPR001494">
    <property type="entry name" value="Importin-beta_N"/>
</dbReference>
<dbReference type="RefSeq" id="XP_002835531.1">
    <property type="nucleotide sequence ID" value="XM_002835485.1"/>
</dbReference>
<dbReference type="OMA" id="QQYQERW"/>
<dbReference type="GO" id="GO:0006656">
    <property type="term" value="P:phosphatidylcholine biosynthetic process"/>
    <property type="evidence" value="ECO:0007669"/>
    <property type="project" value="EnsemblFungi"/>
</dbReference>
<keyword evidence="12" id="KW-1185">Reference proteome</keyword>
<evidence type="ECO:0000256" key="4">
    <source>
        <dbReference type="ARBA" id="ARBA00022490"/>
    </source>
</evidence>
<dbReference type="SUPFAM" id="SSF48371">
    <property type="entry name" value="ARM repeat"/>
    <property type="match status" value="1"/>
</dbReference>
<evidence type="ECO:0000256" key="7">
    <source>
        <dbReference type="ARBA" id="ARBA00079884"/>
    </source>
</evidence>
<dbReference type="GO" id="GO:0097718">
    <property type="term" value="F:disordered domain specific binding"/>
    <property type="evidence" value="ECO:0007669"/>
    <property type="project" value="EnsemblFungi"/>
</dbReference>
<proteinExistence type="inferred from homology"/>
<keyword evidence="4" id="KW-0963">Cytoplasm</keyword>
<comment type="similarity">
    <text evidence="2">Belongs to the importin beta family. Importin beta-1 subfamily.</text>
</comment>
<dbReference type="InParanoid" id="D5G595"/>
<dbReference type="InterPro" id="IPR011989">
    <property type="entry name" value="ARM-like"/>
</dbReference>
<reference evidence="11 12" key="1">
    <citation type="journal article" date="2010" name="Nature">
        <title>Perigord black truffle genome uncovers evolutionary origins and mechanisms of symbiosis.</title>
        <authorList>
            <person name="Martin F."/>
            <person name="Kohler A."/>
            <person name="Murat C."/>
            <person name="Balestrini R."/>
            <person name="Coutinho P.M."/>
            <person name="Jaillon O."/>
            <person name="Montanini B."/>
            <person name="Morin E."/>
            <person name="Noel B."/>
            <person name="Percudani R."/>
            <person name="Porcel B."/>
            <person name="Rubini A."/>
            <person name="Amicucci A."/>
            <person name="Amselem J."/>
            <person name="Anthouard V."/>
            <person name="Arcioni S."/>
            <person name="Artiguenave F."/>
            <person name="Aury J.M."/>
            <person name="Ballario P."/>
            <person name="Bolchi A."/>
            <person name="Brenna A."/>
            <person name="Brun A."/>
            <person name="Buee M."/>
            <person name="Cantarel B."/>
            <person name="Chevalier G."/>
            <person name="Couloux A."/>
            <person name="Da Silva C."/>
            <person name="Denoeud F."/>
            <person name="Duplessis S."/>
            <person name="Ghignone S."/>
            <person name="Hilselberger B."/>
            <person name="Iotti M."/>
            <person name="Marcais B."/>
            <person name="Mello A."/>
            <person name="Miranda M."/>
            <person name="Pacioni G."/>
            <person name="Quesneville H."/>
            <person name="Riccioni C."/>
            <person name="Ruotolo R."/>
            <person name="Splivallo R."/>
            <person name="Stocchi V."/>
            <person name="Tisserant E."/>
            <person name="Viscomi A.R."/>
            <person name="Zambonelli A."/>
            <person name="Zampieri E."/>
            <person name="Henrissat B."/>
            <person name="Lebrun M.H."/>
            <person name="Paolocci F."/>
            <person name="Bonfante P."/>
            <person name="Ottonello S."/>
            <person name="Wincker P."/>
        </authorList>
    </citation>
    <scope>NUCLEOTIDE SEQUENCE [LARGE SCALE GENOMIC DNA]</scope>
    <source>
        <strain evidence="11 12">Mel28</strain>
    </source>
</reference>
<dbReference type="PROSITE" id="PS50166">
    <property type="entry name" value="IMPORTIN_B_NT"/>
    <property type="match status" value="1"/>
</dbReference>
<dbReference type="PANTHER" id="PTHR10527">
    <property type="entry name" value="IMPORTIN BETA"/>
    <property type="match status" value="1"/>
</dbReference>
<evidence type="ECO:0000256" key="2">
    <source>
        <dbReference type="ARBA" id="ARBA00010907"/>
    </source>
</evidence>
<dbReference type="GO" id="GO:0006612">
    <property type="term" value="P:protein targeting to membrane"/>
    <property type="evidence" value="ECO:0007669"/>
    <property type="project" value="EnsemblFungi"/>
</dbReference>
<dbReference type="GO" id="GO:0005829">
    <property type="term" value="C:cytosol"/>
    <property type="evidence" value="ECO:0007669"/>
    <property type="project" value="EnsemblFungi"/>
</dbReference>
<dbReference type="GO" id="GO:0034399">
    <property type="term" value="C:nuclear periphery"/>
    <property type="evidence" value="ECO:0007669"/>
    <property type="project" value="EnsemblFungi"/>
</dbReference>
<evidence type="ECO:0000256" key="6">
    <source>
        <dbReference type="ARBA" id="ARBA00022927"/>
    </source>
</evidence>
<keyword evidence="6" id="KW-0653">Protein transport</keyword>
<dbReference type="GO" id="GO:0051292">
    <property type="term" value="P:nuclear pore complex assembly"/>
    <property type="evidence" value="ECO:0007669"/>
    <property type="project" value="EnsemblFungi"/>
</dbReference>
<dbReference type="GO" id="GO:0046822">
    <property type="term" value="P:regulation of nucleocytoplasmic transport"/>
    <property type="evidence" value="ECO:0007669"/>
    <property type="project" value="EnsemblFungi"/>
</dbReference>
<dbReference type="GO" id="GO:0044877">
    <property type="term" value="F:protein-containing complex binding"/>
    <property type="evidence" value="ECO:0007669"/>
    <property type="project" value="EnsemblFungi"/>
</dbReference>
<dbReference type="AlphaFoldDB" id="D5G595"/>
<dbReference type="Proteomes" id="UP000006911">
    <property type="component" value="Unassembled WGS sequence"/>
</dbReference>
<dbReference type="EMBL" id="FN429998">
    <property type="protein sequence ID" value="CAZ79688.1"/>
    <property type="molecule type" value="Genomic_DNA"/>
</dbReference>
<dbReference type="InterPro" id="IPR058584">
    <property type="entry name" value="IMB1_TNPO1-like_TPR"/>
</dbReference>
<dbReference type="GO" id="GO:0042564">
    <property type="term" value="C:NLS-dependent protein nuclear import complex"/>
    <property type="evidence" value="ECO:0007669"/>
    <property type="project" value="EnsemblFungi"/>
</dbReference>
<protein>
    <recommendedName>
        <fullName evidence="7">Importin-95</fullName>
    </recommendedName>
    <alternativeName>
        <fullName evidence="8">Karyopherin-95</fullName>
    </alternativeName>
</protein>
<dbReference type="GO" id="GO:0061676">
    <property type="term" value="F:importin-alpha family protein binding"/>
    <property type="evidence" value="ECO:0007669"/>
    <property type="project" value="EnsemblFungi"/>
</dbReference>
<dbReference type="GO" id="GO:0060188">
    <property type="term" value="P:regulation of protein desumoylation"/>
    <property type="evidence" value="ECO:0007669"/>
    <property type="project" value="EnsemblFungi"/>
</dbReference>
<dbReference type="SMART" id="SM00913">
    <property type="entry name" value="IBN_N"/>
    <property type="match status" value="1"/>
</dbReference>
<feature type="domain" description="Importin N-terminal" evidence="10">
    <location>
        <begin position="21"/>
        <end position="102"/>
    </location>
</feature>
<dbReference type="InterPro" id="IPR040122">
    <property type="entry name" value="Importin_beta"/>
</dbReference>
<evidence type="ECO:0000256" key="5">
    <source>
        <dbReference type="ARBA" id="ARBA00022737"/>
    </source>
</evidence>
<dbReference type="FunFam" id="1.25.10.10:FF:000027">
    <property type="entry name" value="Importin subunit beta-1"/>
    <property type="match status" value="1"/>
</dbReference>
<gene>
    <name evidence="11" type="ORF">GSTUM_00004234001</name>
</gene>
<evidence type="ECO:0000256" key="3">
    <source>
        <dbReference type="ARBA" id="ARBA00022448"/>
    </source>
</evidence>
<evidence type="ECO:0000313" key="12">
    <source>
        <dbReference type="Proteomes" id="UP000006911"/>
    </source>
</evidence>